<keyword evidence="2" id="KW-0732">Signal</keyword>
<dbReference type="RefSeq" id="WP_378198376.1">
    <property type="nucleotide sequence ID" value="NZ_JBHLZP010000051.1"/>
</dbReference>
<organism evidence="3 4">
    <name type="scientific">Actinoallomurus acaciae</name>
    <dbReference type="NCBI Taxonomy" id="502577"/>
    <lineage>
        <taxon>Bacteria</taxon>
        <taxon>Bacillati</taxon>
        <taxon>Actinomycetota</taxon>
        <taxon>Actinomycetes</taxon>
        <taxon>Streptosporangiales</taxon>
        <taxon>Thermomonosporaceae</taxon>
        <taxon>Actinoallomurus</taxon>
    </lineage>
</organism>
<accession>A0ABV5YBY8</accession>
<evidence type="ECO:0000256" key="1">
    <source>
        <dbReference type="SAM" id="MobiDB-lite"/>
    </source>
</evidence>
<name>A0ABV5YBY8_9ACTN</name>
<dbReference type="Proteomes" id="UP001589627">
    <property type="component" value="Unassembled WGS sequence"/>
</dbReference>
<feature type="compositionally biased region" description="Basic and acidic residues" evidence="1">
    <location>
        <begin position="69"/>
        <end position="83"/>
    </location>
</feature>
<evidence type="ECO:0008006" key="5">
    <source>
        <dbReference type="Google" id="ProtNLM"/>
    </source>
</evidence>
<keyword evidence="4" id="KW-1185">Reference proteome</keyword>
<proteinExistence type="predicted"/>
<gene>
    <name evidence="3" type="ORF">ACFFNX_10055</name>
</gene>
<evidence type="ECO:0000256" key="2">
    <source>
        <dbReference type="SAM" id="SignalP"/>
    </source>
</evidence>
<protein>
    <recommendedName>
        <fullName evidence="5">Small secreted protein</fullName>
    </recommendedName>
</protein>
<feature type="signal peptide" evidence="2">
    <location>
        <begin position="1"/>
        <end position="24"/>
    </location>
</feature>
<feature type="chain" id="PRO_5046909143" description="Small secreted protein" evidence="2">
    <location>
        <begin position="25"/>
        <end position="127"/>
    </location>
</feature>
<dbReference type="EMBL" id="JBHLZP010000051">
    <property type="protein sequence ID" value="MFB9832529.1"/>
    <property type="molecule type" value="Genomic_DNA"/>
</dbReference>
<comment type="caution">
    <text evidence="3">The sequence shown here is derived from an EMBL/GenBank/DDBJ whole genome shotgun (WGS) entry which is preliminary data.</text>
</comment>
<reference evidence="3 4" key="1">
    <citation type="submission" date="2024-09" db="EMBL/GenBank/DDBJ databases">
        <authorList>
            <person name="Sun Q."/>
            <person name="Mori K."/>
        </authorList>
    </citation>
    <scope>NUCLEOTIDE SEQUENCE [LARGE SCALE GENOMIC DNA]</scope>
    <source>
        <strain evidence="3 4">TBRC 0563</strain>
    </source>
</reference>
<dbReference type="PROSITE" id="PS51257">
    <property type="entry name" value="PROKAR_LIPOPROTEIN"/>
    <property type="match status" value="1"/>
</dbReference>
<sequence length="127" mass="12670">MRTPGMRITVVGAVAAALALSATACGGSEQKKSACDKLQQTIANVNKTGMSQIGDPNALAATYANGAKQMREEGKDSGDDGVEKAANAAAAAMDELGKSLTGGGAPKMPDTTPLTNAGRDLKTACDG</sequence>
<feature type="region of interest" description="Disordered" evidence="1">
    <location>
        <begin position="69"/>
        <end position="127"/>
    </location>
</feature>
<evidence type="ECO:0000313" key="4">
    <source>
        <dbReference type="Proteomes" id="UP001589627"/>
    </source>
</evidence>
<evidence type="ECO:0000313" key="3">
    <source>
        <dbReference type="EMBL" id="MFB9832529.1"/>
    </source>
</evidence>